<feature type="domain" description="Multidrug resistance protein MdtA-like barrel-sandwich hybrid" evidence="5">
    <location>
        <begin position="82"/>
        <end position="225"/>
    </location>
</feature>
<dbReference type="GO" id="GO:0005886">
    <property type="term" value="C:plasma membrane"/>
    <property type="evidence" value="ECO:0007669"/>
    <property type="project" value="TreeGrafter"/>
</dbReference>
<dbReference type="OrthoDB" id="9800613at2"/>
<evidence type="ECO:0000313" key="9">
    <source>
        <dbReference type="Proteomes" id="UP000318709"/>
    </source>
</evidence>
<dbReference type="Gene3D" id="2.40.30.170">
    <property type="match status" value="1"/>
</dbReference>
<dbReference type="AlphaFoldDB" id="A0A4Y6U8F1"/>
<dbReference type="Gene3D" id="1.10.287.470">
    <property type="entry name" value="Helix hairpin bin"/>
    <property type="match status" value="1"/>
</dbReference>
<evidence type="ECO:0000259" key="6">
    <source>
        <dbReference type="Pfam" id="PF25944"/>
    </source>
</evidence>
<dbReference type="SUPFAM" id="SSF111369">
    <property type="entry name" value="HlyD-like secretion proteins"/>
    <property type="match status" value="1"/>
</dbReference>
<dbReference type="Pfam" id="PF25876">
    <property type="entry name" value="HH_MFP_RND"/>
    <property type="match status" value="1"/>
</dbReference>
<dbReference type="Pfam" id="PF25944">
    <property type="entry name" value="Beta-barrel_RND"/>
    <property type="match status" value="1"/>
</dbReference>
<dbReference type="InterPro" id="IPR058627">
    <property type="entry name" value="MdtA-like_C"/>
</dbReference>
<feature type="compositionally biased region" description="Low complexity" evidence="3">
    <location>
        <begin position="419"/>
        <end position="428"/>
    </location>
</feature>
<protein>
    <submittedName>
        <fullName evidence="8">Efflux RND transporter periplasmic adaptor subunit</fullName>
    </submittedName>
</protein>
<dbReference type="InterPro" id="IPR006143">
    <property type="entry name" value="RND_pump_MFP"/>
</dbReference>
<evidence type="ECO:0000259" key="4">
    <source>
        <dbReference type="Pfam" id="PF25876"/>
    </source>
</evidence>
<name>A0A4Y6U8F1_9PROT</name>
<feature type="compositionally biased region" description="Basic residues" evidence="3">
    <location>
        <begin position="437"/>
        <end position="459"/>
    </location>
</feature>
<evidence type="ECO:0000256" key="2">
    <source>
        <dbReference type="ARBA" id="ARBA00009477"/>
    </source>
</evidence>
<dbReference type="InterPro" id="IPR058624">
    <property type="entry name" value="MdtA-like_HH"/>
</dbReference>
<reference evidence="8 9" key="1">
    <citation type="submission" date="2019-03" db="EMBL/GenBank/DDBJ databases">
        <title>The complete genome sequence of Swingsia_sp. F3b2 LMG30590(T).</title>
        <authorList>
            <person name="Chua K.-O."/>
            <person name="Chan K.-G."/>
            <person name="See-Too W.-S."/>
        </authorList>
    </citation>
    <scope>NUCLEOTIDE SEQUENCE [LARGE SCALE GENOMIC DNA]</scope>
    <source>
        <strain evidence="8 9">F3b2</strain>
    </source>
</reference>
<evidence type="ECO:0000259" key="5">
    <source>
        <dbReference type="Pfam" id="PF25917"/>
    </source>
</evidence>
<dbReference type="FunFam" id="2.40.420.20:FF:000001">
    <property type="entry name" value="Efflux RND transporter periplasmic adaptor subunit"/>
    <property type="match status" value="1"/>
</dbReference>
<dbReference type="Gene3D" id="2.40.420.20">
    <property type="match status" value="1"/>
</dbReference>
<accession>A0A4Y6U8F1</accession>
<dbReference type="GO" id="GO:0030313">
    <property type="term" value="C:cell envelope"/>
    <property type="evidence" value="ECO:0007669"/>
    <property type="project" value="UniProtKB-SubCell"/>
</dbReference>
<dbReference type="GO" id="GO:0046677">
    <property type="term" value="P:response to antibiotic"/>
    <property type="evidence" value="ECO:0007669"/>
    <property type="project" value="TreeGrafter"/>
</dbReference>
<dbReference type="Pfam" id="PF25967">
    <property type="entry name" value="RND-MFP_C"/>
    <property type="match status" value="1"/>
</dbReference>
<dbReference type="Gene3D" id="2.40.50.100">
    <property type="match status" value="1"/>
</dbReference>
<dbReference type="Proteomes" id="UP000318709">
    <property type="component" value="Chromosome"/>
</dbReference>
<feature type="domain" description="Multidrug resistance protein MdtA-like beta-barrel" evidence="6">
    <location>
        <begin position="229"/>
        <end position="318"/>
    </location>
</feature>
<dbReference type="InterPro" id="IPR058625">
    <property type="entry name" value="MdtA-like_BSH"/>
</dbReference>
<dbReference type="GO" id="GO:0022857">
    <property type="term" value="F:transmembrane transporter activity"/>
    <property type="evidence" value="ECO:0007669"/>
    <property type="project" value="InterPro"/>
</dbReference>
<dbReference type="PANTHER" id="PTHR30158:SF3">
    <property type="entry name" value="MULTIDRUG EFFLUX PUMP SUBUNIT ACRA-RELATED"/>
    <property type="match status" value="1"/>
</dbReference>
<dbReference type="EMBL" id="CP038231">
    <property type="protein sequence ID" value="QDH13464.1"/>
    <property type="molecule type" value="Genomic_DNA"/>
</dbReference>
<dbReference type="InterPro" id="IPR058626">
    <property type="entry name" value="MdtA-like_b-barrel"/>
</dbReference>
<dbReference type="KEGG" id="swf:E3E12_03770"/>
<feature type="domain" description="Multidrug resistance protein MdtA-like C-terminal permuted SH3" evidence="7">
    <location>
        <begin position="323"/>
        <end position="394"/>
    </location>
</feature>
<evidence type="ECO:0000256" key="1">
    <source>
        <dbReference type="ARBA" id="ARBA00004196"/>
    </source>
</evidence>
<feature type="domain" description="Multidrug resistance protein MdtA-like alpha-helical hairpin" evidence="4">
    <location>
        <begin position="123"/>
        <end position="192"/>
    </location>
</feature>
<dbReference type="NCBIfam" id="TIGR01730">
    <property type="entry name" value="RND_mfp"/>
    <property type="match status" value="1"/>
</dbReference>
<dbReference type="Pfam" id="PF25917">
    <property type="entry name" value="BSH_RND"/>
    <property type="match status" value="1"/>
</dbReference>
<sequence length="459" mass="48739">MSFRLSRQPVRPFFHPDVAFKLGNSHVPWGRCVVALLLLAGVGGCKRHGGAAIPPQPVMVSVVQQQAVPVDIALPGRTDAYEQAMIRPQVSGVVTAMTFQQGGDVHKGQQLYQIYPVPYQAALKEAQGQLIKAQAAARQADLLLARYGRLLGPHAVSTQEYDNALASAREAHGALEAAQGQVTSAQVNLNYSHVSSPIDGRIGRTIYTVGTLVTAGQQDAIAVVTRLDPIYVDVNLPADEMLRLRADWASGKLERKNGGAAVRLQFGNGLPYDQVGTVALSEVTVSPGTGTQVVRAVMPNPQKLLLPGMYVVAHMREGVNAHALLVPQVAVERTPKGDAYVMVATPDTTKEGQLHHRGKVAMQMVKLGNAIGDSWVVEAGLQPGDLVVTEGLQKIQPGKAVTIMPHPVAKPAVPPAAPVPANQSVQAPNPTPDLGAHHAHTHAKAPARKHIQKSAGRKP</sequence>
<evidence type="ECO:0000259" key="7">
    <source>
        <dbReference type="Pfam" id="PF25967"/>
    </source>
</evidence>
<evidence type="ECO:0000256" key="3">
    <source>
        <dbReference type="SAM" id="MobiDB-lite"/>
    </source>
</evidence>
<comment type="similarity">
    <text evidence="2">Belongs to the membrane fusion protein (MFP) (TC 8.A.1) family.</text>
</comment>
<keyword evidence="9" id="KW-1185">Reference proteome</keyword>
<gene>
    <name evidence="8" type="ORF">E3E12_03770</name>
</gene>
<proteinExistence type="inferred from homology"/>
<feature type="region of interest" description="Disordered" evidence="3">
    <location>
        <begin position="412"/>
        <end position="459"/>
    </location>
</feature>
<comment type="subcellular location">
    <subcellularLocation>
        <location evidence="1">Cell envelope</location>
    </subcellularLocation>
</comment>
<organism evidence="8 9">
    <name type="scientific">Formicincola oecophyllae</name>
    <dbReference type="NCBI Taxonomy" id="2558361"/>
    <lineage>
        <taxon>Bacteria</taxon>
        <taxon>Pseudomonadati</taxon>
        <taxon>Pseudomonadota</taxon>
        <taxon>Alphaproteobacteria</taxon>
        <taxon>Acetobacterales</taxon>
        <taxon>Acetobacteraceae</taxon>
        <taxon>Formicincola</taxon>
    </lineage>
</organism>
<evidence type="ECO:0000313" key="8">
    <source>
        <dbReference type="EMBL" id="QDH13464.1"/>
    </source>
</evidence>
<dbReference type="RefSeq" id="WP_141443158.1">
    <property type="nucleotide sequence ID" value="NZ_CP038231.1"/>
</dbReference>
<dbReference type="PANTHER" id="PTHR30158">
    <property type="entry name" value="ACRA/E-RELATED COMPONENT OF DRUG EFFLUX TRANSPORTER"/>
    <property type="match status" value="1"/>
</dbReference>